<dbReference type="EMBL" id="KT007001">
    <property type="protein sequence ID" value="AKQ02659.1"/>
    <property type="molecule type" value="Genomic_DNA"/>
</dbReference>
<protein>
    <recommendedName>
        <fullName evidence="4">IPT/TIG domain-containing protein</fullName>
    </recommendedName>
</protein>
<evidence type="ECO:0008006" key="4">
    <source>
        <dbReference type="Google" id="ProtNLM"/>
    </source>
</evidence>
<keyword evidence="2" id="KW-1133">Transmembrane helix</keyword>
<feature type="compositionally biased region" description="Low complexity" evidence="1">
    <location>
        <begin position="45"/>
        <end position="60"/>
    </location>
</feature>
<dbReference type="CDD" id="cd00102">
    <property type="entry name" value="IPT"/>
    <property type="match status" value="1"/>
</dbReference>
<dbReference type="InterPro" id="IPR014756">
    <property type="entry name" value="Ig_E-set"/>
</dbReference>
<proteinExistence type="predicted"/>
<feature type="compositionally biased region" description="Pro residues" evidence="1">
    <location>
        <begin position="34"/>
        <end position="44"/>
    </location>
</feature>
<keyword evidence="2" id="KW-0472">Membrane</keyword>
<sequence>MNQKGFINIVVIIGIVVIAGIAGYFVLSQRTTTPPVPTSTPTPPISTSTTPTQTSTTTTSQKKNKVSPQIYNLSPSSSTIGTSVTIKGSGFTATQNVVRFGTDYSGYLNSADGVTLSFAVPAEQDECHPGGSPCYEIRNIPVTAGRYEVYVMNTNGESNKHFFYVTDSQVGYNCRVVCTGARPSSKVEQDCIKLLSQEQCISYSSGEFPFKCEWQTTNYQCALP</sequence>
<keyword evidence="2" id="KW-0812">Transmembrane</keyword>
<dbReference type="Gene3D" id="2.60.40.10">
    <property type="entry name" value="Immunoglobulins"/>
    <property type="match status" value="1"/>
</dbReference>
<dbReference type="SUPFAM" id="SSF81296">
    <property type="entry name" value="E set domains"/>
    <property type="match status" value="1"/>
</dbReference>
<evidence type="ECO:0000256" key="1">
    <source>
        <dbReference type="SAM" id="MobiDB-lite"/>
    </source>
</evidence>
<dbReference type="InterPro" id="IPR013783">
    <property type="entry name" value="Ig-like_fold"/>
</dbReference>
<evidence type="ECO:0000256" key="2">
    <source>
        <dbReference type="SAM" id="Phobius"/>
    </source>
</evidence>
<evidence type="ECO:0000313" key="3">
    <source>
        <dbReference type="EMBL" id="AKQ02659.1"/>
    </source>
</evidence>
<organism evidence="3">
    <name type="scientific">uncultured Parcubacteria bacterium Rifle_16ft_4_minimus_37658</name>
    <dbReference type="NCBI Taxonomy" id="1665141"/>
    <lineage>
        <taxon>Bacteria</taxon>
        <taxon>Candidatus Parcubacteria</taxon>
        <taxon>environmental samples</taxon>
    </lineage>
</organism>
<dbReference type="AlphaFoldDB" id="A0A0H4TPJ8"/>
<name>A0A0H4TPJ8_9BACT</name>
<feature type="transmembrane region" description="Helical" evidence="2">
    <location>
        <begin position="6"/>
        <end position="27"/>
    </location>
</feature>
<feature type="region of interest" description="Disordered" evidence="1">
    <location>
        <begin position="32"/>
        <end position="63"/>
    </location>
</feature>
<reference evidence="3" key="1">
    <citation type="journal article" date="2015" name="ISME J.">
        <title>Aquifer environment selects for microbial species cohorts in sediment and groundwater.</title>
        <authorList>
            <person name="Hug L.A."/>
            <person name="Thomas B.C."/>
            <person name="Brown C.T."/>
            <person name="Frischkorn K.R."/>
            <person name="Williams K.H."/>
            <person name="Tringe S.G."/>
            <person name="Banfield J.F."/>
        </authorList>
    </citation>
    <scope>NUCLEOTIDE SEQUENCE</scope>
</reference>
<accession>A0A0H4TPJ8</accession>